<feature type="region of interest" description="Disordered" evidence="1">
    <location>
        <begin position="51"/>
        <end position="109"/>
    </location>
</feature>
<keyword evidence="2" id="KW-0812">Transmembrane</keyword>
<gene>
    <name evidence="3" type="ORF">NDU88_008324</name>
</gene>
<dbReference type="AlphaFoldDB" id="A0AAV7QN72"/>
<keyword evidence="4" id="KW-1185">Reference proteome</keyword>
<feature type="compositionally biased region" description="Basic and acidic residues" evidence="1">
    <location>
        <begin position="56"/>
        <end position="73"/>
    </location>
</feature>
<evidence type="ECO:0000256" key="2">
    <source>
        <dbReference type="SAM" id="Phobius"/>
    </source>
</evidence>
<dbReference type="Proteomes" id="UP001066276">
    <property type="component" value="Chromosome 6"/>
</dbReference>
<name>A0AAV7QN72_PLEWA</name>
<organism evidence="3 4">
    <name type="scientific">Pleurodeles waltl</name>
    <name type="common">Iberian ribbed newt</name>
    <dbReference type="NCBI Taxonomy" id="8319"/>
    <lineage>
        <taxon>Eukaryota</taxon>
        <taxon>Metazoa</taxon>
        <taxon>Chordata</taxon>
        <taxon>Craniata</taxon>
        <taxon>Vertebrata</taxon>
        <taxon>Euteleostomi</taxon>
        <taxon>Amphibia</taxon>
        <taxon>Batrachia</taxon>
        <taxon>Caudata</taxon>
        <taxon>Salamandroidea</taxon>
        <taxon>Salamandridae</taxon>
        <taxon>Pleurodelinae</taxon>
        <taxon>Pleurodeles</taxon>
    </lineage>
</organism>
<keyword evidence="2" id="KW-1133">Transmembrane helix</keyword>
<comment type="caution">
    <text evidence="3">The sequence shown here is derived from an EMBL/GenBank/DDBJ whole genome shotgun (WGS) entry which is preliminary data.</text>
</comment>
<keyword evidence="2" id="KW-0472">Membrane</keyword>
<reference evidence="3" key="1">
    <citation type="journal article" date="2022" name="bioRxiv">
        <title>Sequencing and chromosome-scale assembly of the giantPleurodeles waltlgenome.</title>
        <authorList>
            <person name="Brown T."/>
            <person name="Elewa A."/>
            <person name="Iarovenko S."/>
            <person name="Subramanian E."/>
            <person name="Araus A.J."/>
            <person name="Petzold A."/>
            <person name="Susuki M."/>
            <person name="Suzuki K.-i.T."/>
            <person name="Hayashi T."/>
            <person name="Toyoda A."/>
            <person name="Oliveira C."/>
            <person name="Osipova E."/>
            <person name="Leigh N.D."/>
            <person name="Simon A."/>
            <person name="Yun M.H."/>
        </authorList>
    </citation>
    <scope>NUCLEOTIDE SEQUENCE</scope>
    <source>
        <strain evidence="3">20211129_DDA</strain>
        <tissue evidence="3">Liver</tissue>
    </source>
</reference>
<evidence type="ECO:0000256" key="1">
    <source>
        <dbReference type="SAM" id="MobiDB-lite"/>
    </source>
</evidence>
<accession>A0AAV7QN72</accession>
<proteinExistence type="predicted"/>
<feature type="transmembrane region" description="Helical" evidence="2">
    <location>
        <begin position="140"/>
        <end position="167"/>
    </location>
</feature>
<sequence length="171" mass="19088">MVRHCSRVDDTLLHAVSLGDKERYAGGTLKSADMTSGDITPEVKEMTESTTSLALQKEKEEEVAEPKEQERNRSVIPMELRTTETPAQASRAEPLSVNDRTGTRPGHVSGRTWLTQLKSDGIIRGIGSCMLKDYGMDRMIIRIILEMCFGCGVATMKMQTVLLVSWLTERR</sequence>
<protein>
    <submittedName>
        <fullName evidence="3">Uncharacterized protein</fullName>
    </submittedName>
</protein>
<evidence type="ECO:0000313" key="4">
    <source>
        <dbReference type="Proteomes" id="UP001066276"/>
    </source>
</evidence>
<evidence type="ECO:0000313" key="3">
    <source>
        <dbReference type="EMBL" id="KAJ1141996.1"/>
    </source>
</evidence>
<dbReference type="EMBL" id="JANPWB010000010">
    <property type="protein sequence ID" value="KAJ1141996.1"/>
    <property type="molecule type" value="Genomic_DNA"/>
</dbReference>